<feature type="compositionally biased region" description="Low complexity" evidence="1">
    <location>
        <begin position="384"/>
        <end position="406"/>
    </location>
</feature>
<evidence type="ECO:0008006" key="4">
    <source>
        <dbReference type="Google" id="ProtNLM"/>
    </source>
</evidence>
<dbReference type="CDD" id="cd02970">
    <property type="entry name" value="PRX_like2"/>
    <property type="match status" value="1"/>
</dbReference>
<organism evidence="2 3">
    <name type="scientific">Dendrothele bispora (strain CBS 962.96)</name>
    <dbReference type="NCBI Taxonomy" id="1314807"/>
    <lineage>
        <taxon>Eukaryota</taxon>
        <taxon>Fungi</taxon>
        <taxon>Dikarya</taxon>
        <taxon>Basidiomycota</taxon>
        <taxon>Agaricomycotina</taxon>
        <taxon>Agaricomycetes</taxon>
        <taxon>Agaricomycetidae</taxon>
        <taxon>Agaricales</taxon>
        <taxon>Agaricales incertae sedis</taxon>
        <taxon>Dendrothele</taxon>
    </lineage>
</organism>
<proteinExistence type="predicted"/>
<dbReference type="PANTHER" id="PTHR28630:SF3">
    <property type="entry name" value="PEROXIREDOXIN-LIKE 2C"/>
    <property type="match status" value="1"/>
</dbReference>
<dbReference type="InterPro" id="IPR036249">
    <property type="entry name" value="Thioredoxin-like_sf"/>
</dbReference>
<dbReference type="PANTHER" id="PTHR28630">
    <property type="match status" value="1"/>
</dbReference>
<dbReference type="AlphaFoldDB" id="A0A4S8M008"/>
<feature type="region of interest" description="Disordered" evidence="1">
    <location>
        <begin position="321"/>
        <end position="363"/>
    </location>
</feature>
<dbReference type="OrthoDB" id="40334at2759"/>
<evidence type="ECO:0000313" key="3">
    <source>
        <dbReference type="Proteomes" id="UP000297245"/>
    </source>
</evidence>
<feature type="region of interest" description="Disordered" evidence="1">
    <location>
        <begin position="529"/>
        <end position="553"/>
    </location>
</feature>
<sequence length="602" mass="66147">MAHVPKRKSTQDLFRSSPLTLSSHFIPTSRPESRDSALSTSSLVRQPLLFKSKSKATEATEATDIPFHEHTIPTYSQLQHAASQYVISQTGQAVPFGTLFKDRKTVVCFIRHFLCPLCQDYMFSISRNVSPAILREKDVDLVIISNGSYGMIKSYRKIFRTPFAVYTDPAHVVYNALGMTLQTTDGGPYKPEYVRHNTLTGTCMVVANAVKARMPLWKSGGKISQLGGEFILGPGLQCSFAHRMRYTRSHMPILEVIKHAGVDMYTPLTEITASEQEVGQTEFNGVTGTTGPSFLGIALRISMEEERRWMQDCRRSLAAMHARKRARRGGKKWVPPLETTSENTHRTGNGDESANQTPVPSPTYSEFTLSIVSCSSTATTREYSGCSTPTSCSSTPTSSCSTPTPRPFSCSGSSDSSSSLTSRGCSSSGASCTTYCDSRPGNCFIPTLDEDDSSVDEFEDASEFDVWNEVQIEVDPPTDVSTAGDDGLSAKVYPFLLPDIPSLPSLSTESFQTTFEEFADVPENVSELQSEASEAPSLSEFSETHSLSEFPSPPKIPHLELRIDTEHLSWGDSLKIGELRRLNGSRIIDLPLFFSSSSFDES</sequence>
<feature type="compositionally biased region" description="Polar residues" evidence="1">
    <location>
        <begin position="350"/>
        <end position="363"/>
    </location>
</feature>
<dbReference type="Pfam" id="PF13911">
    <property type="entry name" value="AhpC-TSA_2"/>
    <property type="match status" value="1"/>
</dbReference>
<feature type="region of interest" description="Disordered" evidence="1">
    <location>
        <begin position="382"/>
        <end position="406"/>
    </location>
</feature>
<dbReference type="EMBL" id="ML179201">
    <property type="protein sequence ID" value="THU95347.1"/>
    <property type="molecule type" value="Genomic_DNA"/>
</dbReference>
<dbReference type="SUPFAM" id="SSF52833">
    <property type="entry name" value="Thioredoxin-like"/>
    <property type="match status" value="1"/>
</dbReference>
<gene>
    <name evidence="2" type="ORF">K435DRAFT_130020</name>
</gene>
<dbReference type="InterPro" id="IPR032801">
    <property type="entry name" value="PXL2A/B/C"/>
</dbReference>
<feature type="compositionally biased region" description="Polar residues" evidence="1">
    <location>
        <begin position="539"/>
        <end position="549"/>
    </location>
</feature>
<protein>
    <recommendedName>
        <fullName evidence="4">AhpC-TSA-domain-containing protein</fullName>
    </recommendedName>
</protein>
<evidence type="ECO:0000256" key="1">
    <source>
        <dbReference type="SAM" id="MobiDB-lite"/>
    </source>
</evidence>
<dbReference type="Gene3D" id="3.40.30.10">
    <property type="entry name" value="Glutaredoxin"/>
    <property type="match status" value="1"/>
</dbReference>
<accession>A0A4S8M008</accession>
<name>A0A4S8M008_DENBC</name>
<evidence type="ECO:0000313" key="2">
    <source>
        <dbReference type="EMBL" id="THU95347.1"/>
    </source>
</evidence>
<reference evidence="2 3" key="1">
    <citation type="journal article" date="2019" name="Nat. Ecol. Evol.">
        <title>Megaphylogeny resolves global patterns of mushroom evolution.</title>
        <authorList>
            <person name="Varga T."/>
            <person name="Krizsan K."/>
            <person name="Foldi C."/>
            <person name="Dima B."/>
            <person name="Sanchez-Garcia M."/>
            <person name="Sanchez-Ramirez S."/>
            <person name="Szollosi G.J."/>
            <person name="Szarkandi J.G."/>
            <person name="Papp V."/>
            <person name="Albert L."/>
            <person name="Andreopoulos W."/>
            <person name="Angelini C."/>
            <person name="Antonin V."/>
            <person name="Barry K.W."/>
            <person name="Bougher N.L."/>
            <person name="Buchanan P."/>
            <person name="Buyck B."/>
            <person name="Bense V."/>
            <person name="Catcheside P."/>
            <person name="Chovatia M."/>
            <person name="Cooper J."/>
            <person name="Damon W."/>
            <person name="Desjardin D."/>
            <person name="Finy P."/>
            <person name="Geml J."/>
            <person name="Haridas S."/>
            <person name="Hughes K."/>
            <person name="Justo A."/>
            <person name="Karasinski D."/>
            <person name="Kautmanova I."/>
            <person name="Kiss B."/>
            <person name="Kocsube S."/>
            <person name="Kotiranta H."/>
            <person name="LaButti K.M."/>
            <person name="Lechner B.E."/>
            <person name="Liimatainen K."/>
            <person name="Lipzen A."/>
            <person name="Lukacs Z."/>
            <person name="Mihaltcheva S."/>
            <person name="Morgado L.N."/>
            <person name="Niskanen T."/>
            <person name="Noordeloos M.E."/>
            <person name="Ohm R.A."/>
            <person name="Ortiz-Santana B."/>
            <person name="Ovrebo C."/>
            <person name="Racz N."/>
            <person name="Riley R."/>
            <person name="Savchenko A."/>
            <person name="Shiryaev A."/>
            <person name="Soop K."/>
            <person name="Spirin V."/>
            <person name="Szebenyi C."/>
            <person name="Tomsovsky M."/>
            <person name="Tulloss R.E."/>
            <person name="Uehling J."/>
            <person name="Grigoriev I.V."/>
            <person name="Vagvolgyi C."/>
            <person name="Papp T."/>
            <person name="Martin F.M."/>
            <person name="Miettinen O."/>
            <person name="Hibbett D.S."/>
            <person name="Nagy L.G."/>
        </authorList>
    </citation>
    <scope>NUCLEOTIDE SEQUENCE [LARGE SCALE GENOMIC DNA]</scope>
    <source>
        <strain evidence="2 3">CBS 962.96</strain>
    </source>
</reference>
<keyword evidence="3" id="KW-1185">Reference proteome</keyword>
<dbReference type="Proteomes" id="UP000297245">
    <property type="component" value="Unassembled WGS sequence"/>
</dbReference>
<feature type="compositionally biased region" description="Basic residues" evidence="1">
    <location>
        <begin position="321"/>
        <end position="331"/>
    </location>
</feature>